<proteinExistence type="predicted"/>
<dbReference type="Proteomes" id="UP000724657">
    <property type="component" value="Unassembled WGS sequence"/>
</dbReference>
<dbReference type="GO" id="GO:0016020">
    <property type="term" value="C:membrane"/>
    <property type="evidence" value="ECO:0007669"/>
    <property type="project" value="InterPro"/>
</dbReference>
<evidence type="ECO:0000256" key="3">
    <source>
        <dbReference type="ARBA" id="ARBA00022597"/>
    </source>
</evidence>
<dbReference type="GO" id="GO:0009401">
    <property type="term" value="P:phosphoenolpyruvate-dependent sugar phosphotransferase system"/>
    <property type="evidence" value="ECO:0007669"/>
    <property type="project" value="UniProtKB-KW"/>
</dbReference>
<keyword evidence="2" id="KW-0597">Phosphoprotein</keyword>
<dbReference type="Pfam" id="PF00359">
    <property type="entry name" value="PTS_EIIA_2"/>
    <property type="match status" value="1"/>
</dbReference>
<evidence type="ECO:0000256" key="2">
    <source>
        <dbReference type="ARBA" id="ARBA00022553"/>
    </source>
</evidence>
<evidence type="ECO:0000256" key="5">
    <source>
        <dbReference type="ARBA" id="ARBA00022683"/>
    </source>
</evidence>
<sequence>MKIVEKLVVLSNEENLSKDEVIKLLATKLLEAGYLNDYEEYLNSVYKREEIAATTVGYGIGLPHGKGACVKESVVAFMRVKNPVLWNLQENEKVKVIFMLAVSEKDGQVLHNDTLVELSKKILNEKFREKIETSNNIEEIVQLINS</sequence>
<name>A0A9E2KW41_9FUSO</name>
<reference evidence="7" key="2">
    <citation type="submission" date="2021-04" db="EMBL/GenBank/DDBJ databases">
        <authorList>
            <person name="Gilroy R."/>
        </authorList>
    </citation>
    <scope>NUCLEOTIDE SEQUENCE</scope>
    <source>
        <strain evidence="7">A6-441</strain>
    </source>
</reference>
<evidence type="ECO:0000313" key="8">
    <source>
        <dbReference type="Proteomes" id="UP000724657"/>
    </source>
</evidence>
<organism evidence="7 8">
    <name type="scientific">Candidatus Fusobacterium pullicola</name>
    <dbReference type="NCBI Taxonomy" id="2838601"/>
    <lineage>
        <taxon>Bacteria</taxon>
        <taxon>Fusobacteriati</taxon>
        <taxon>Fusobacteriota</taxon>
        <taxon>Fusobacteriia</taxon>
        <taxon>Fusobacteriales</taxon>
        <taxon>Fusobacteriaceae</taxon>
        <taxon>Fusobacterium</taxon>
    </lineage>
</organism>
<keyword evidence="4 7" id="KW-0808">Transferase</keyword>
<dbReference type="AlphaFoldDB" id="A0A9E2KW41"/>
<keyword evidence="1" id="KW-0813">Transport</keyword>
<dbReference type="PANTHER" id="PTHR47738:SF2">
    <property type="entry name" value="PTS SYSTEM FRUCTOSE-LIKE EIIA COMPONENT"/>
    <property type="match status" value="1"/>
</dbReference>
<feature type="domain" description="PTS EIIA type-2" evidence="6">
    <location>
        <begin position="2"/>
        <end position="146"/>
    </location>
</feature>
<dbReference type="PROSITE" id="PS51094">
    <property type="entry name" value="PTS_EIIA_TYPE_2"/>
    <property type="match status" value="1"/>
</dbReference>
<keyword evidence="3" id="KW-0762">Sugar transport</keyword>
<evidence type="ECO:0000256" key="4">
    <source>
        <dbReference type="ARBA" id="ARBA00022679"/>
    </source>
</evidence>
<dbReference type="InterPro" id="IPR002178">
    <property type="entry name" value="PTS_EIIA_type-2_dom"/>
</dbReference>
<dbReference type="GO" id="GO:0008982">
    <property type="term" value="F:protein-N(PI)-phosphohistidine-sugar phosphotransferase activity"/>
    <property type="evidence" value="ECO:0007669"/>
    <property type="project" value="InterPro"/>
</dbReference>
<dbReference type="NCBIfam" id="TIGR00848">
    <property type="entry name" value="fruA"/>
    <property type="match status" value="1"/>
</dbReference>
<dbReference type="InterPro" id="IPR016152">
    <property type="entry name" value="PTrfase/Anion_transptr"/>
</dbReference>
<reference evidence="7" key="1">
    <citation type="journal article" date="2021" name="PeerJ">
        <title>Extensive microbial diversity within the chicken gut microbiome revealed by metagenomics and culture.</title>
        <authorList>
            <person name="Gilroy R."/>
            <person name="Ravi A."/>
            <person name="Getino M."/>
            <person name="Pursley I."/>
            <person name="Horton D.L."/>
            <person name="Alikhan N.F."/>
            <person name="Baker D."/>
            <person name="Gharbi K."/>
            <person name="Hall N."/>
            <person name="Watson M."/>
            <person name="Adriaenssens E.M."/>
            <person name="Foster-Nyarko E."/>
            <person name="Jarju S."/>
            <person name="Secka A."/>
            <person name="Antonio M."/>
            <person name="Oren A."/>
            <person name="Chaudhuri R.R."/>
            <person name="La Ragione R."/>
            <person name="Hildebrand F."/>
            <person name="Pallen M.J."/>
        </authorList>
    </citation>
    <scope>NUCLEOTIDE SEQUENCE</scope>
    <source>
        <strain evidence="7">A6-441</strain>
    </source>
</reference>
<dbReference type="PANTHER" id="PTHR47738">
    <property type="entry name" value="PTS SYSTEM FRUCTOSE-LIKE EIIA COMPONENT-RELATED"/>
    <property type="match status" value="1"/>
</dbReference>
<keyword evidence="5" id="KW-0598">Phosphotransferase system</keyword>
<evidence type="ECO:0000256" key="1">
    <source>
        <dbReference type="ARBA" id="ARBA00022448"/>
    </source>
</evidence>
<gene>
    <name evidence="7" type="ORF">IAA47_00785</name>
</gene>
<accession>A0A9E2KW41</accession>
<evidence type="ECO:0000259" key="6">
    <source>
        <dbReference type="PROSITE" id="PS51094"/>
    </source>
</evidence>
<dbReference type="Gene3D" id="3.40.930.10">
    <property type="entry name" value="Mannitol-specific EII, Chain A"/>
    <property type="match status" value="1"/>
</dbReference>
<dbReference type="EMBL" id="JAHLFN010000011">
    <property type="protein sequence ID" value="MBU3841532.1"/>
    <property type="molecule type" value="Genomic_DNA"/>
</dbReference>
<dbReference type="InterPro" id="IPR051541">
    <property type="entry name" value="PTS_SugarTrans_NitroReg"/>
</dbReference>
<evidence type="ECO:0000313" key="7">
    <source>
        <dbReference type="EMBL" id="MBU3841532.1"/>
    </source>
</evidence>
<dbReference type="InterPro" id="IPR004715">
    <property type="entry name" value="PTS_IIA_fruc"/>
</dbReference>
<comment type="caution">
    <text evidence="7">The sequence shown here is derived from an EMBL/GenBank/DDBJ whole genome shotgun (WGS) entry which is preliminary data.</text>
</comment>
<protein>
    <submittedName>
        <fullName evidence="7">Fructose PTS transporter subunit IIA</fullName>
        <ecNumber evidence="7">2.7.1.202</ecNumber>
    </submittedName>
</protein>
<dbReference type="SUPFAM" id="SSF55804">
    <property type="entry name" value="Phoshotransferase/anion transport protein"/>
    <property type="match status" value="1"/>
</dbReference>
<dbReference type="EC" id="2.7.1.202" evidence="7"/>
<dbReference type="CDD" id="cd00211">
    <property type="entry name" value="PTS_IIA_fru"/>
    <property type="match status" value="1"/>
</dbReference>